<evidence type="ECO:0000313" key="3">
    <source>
        <dbReference type="Proteomes" id="UP001460270"/>
    </source>
</evidence>
<dbReference type="Pfam" id="PF15875">
    <property type="entry name" value="DUF4731"/>
    <property type="match status" value="1"/>
</dbReference>
<dbReference type="PANTHER" id="PTHR38503:SF1">
    <property type="entry name" value="SMALL INTEGRAL MEMBRANE PROTEIN 1"/>
    <property type="match status" value="1"/>
</dbReference>
<keyword evidence="1" id="KW-1133">Transmembrane helix</keyword>
<accession>A0AAW0MVX8</accession>
<keyword evidence="1" id="KW-0472">Membrane</keyword>
<dbReference type="Proteomes" id="UP001460270">
    <property type="component" value="Unassembled WGS sequence"/>
</dbReference>
<gene>
    <name evidence="2" type="ORF">WMY93_027884</name>
</gene>
<evidence type="ECO:0000313" key="2">
    <source>
        <dbReference type="EMBL" id="KAK7884761.1"/>
    </source>
</evidence>
<keyword evidence="1" id="KW-0812">Transmembrane</keyword>
<proteinExistence type="predicted"/>
<dbReference type="InterPro" id="IPR031744">
    <property type="entry name" value="SMIM1"/>
</dbReference>
<evidence type="ECO:0008006" key="4">
    <source>
        <dbReference type="Google" id="ProtNLM"/>
    </source>
</evidence>
<name>A0AAW0MVX8_9GOBI</name>
<comment type="caution">
    <text evidence="2">The sequence shown here is derived from an EMBL/GenBank/DDBJ whole genome shotgun (WGS) entry which is preliminary data.</text>
</comment>
<keyword evidence="3" id="KW-1185">Reference proteome</keyword>
<sequence length="74" mass="7974">MDSNTGARVHYDRWNEDNINVDVEAGQSILTRMYSDMCVGSAGVTVKVAGALAALVSLYILGYVTGFYVHKCGV</sequence>
<evidence type="ECO:0000256" key="1">
    <source>
        <dbReference type="SAM" id="Phobius"/>
    </source>
</evidence>
<dbReference type="EMBL" id="JBBPFD010000020">
    <property type="protein sequence ID" value="KAK7884761.1"/>
    <property type="molecule type" value="Genomic_DNA"/>
</dbReference>
<dbReference type="PANTHER" id="PTHR38503">
    <property type="entry name" value="SMALL INTEGRAL MEMBRANE PROTEIN 1"/>
    <property type="match status" value="1"/>
</dbReference>
<dbReference type="AlphaFoldDB" id="A0AAW0MVX8"/>
<organism evidence="2 3">
    <name type="scientific">Mugilogobius chulae</name>
    <name type="common">yellowstripe goby</name>
    <dbReference type="NCBI Taxonomy" id="88201"/>
    <lineage>
        <taxon>Eukaryota</taxon>
        <taxon>Metazoa</taxon>
        <taxon>Chordata</taxon>
        <taxon>Craniata</taxon>
        <taxon>Vertebrata</taxon>
        <taxon>Euteleostomi</taxon>
        <taxon>Actinopterygii</taxon>
        <taxon>Neopterygii</taxon>
        <taxon>Teleostei</taxon>
        <taxon>Neoteleostei</taxon>
        <taxon>Acanthomorphata</taxon>
        <taxon>Gobiaria</taxon>
        <taxon>Gobiiformes</taxon>
        <taxon>Gobioidei</taxon>
        <taxon>Gobiidae</taxon>
        <taxon>Gobionellinae</taxon>
        <taxon>Mugilogobius</taxon>
    </lineage>
</organism>
<feature type="transmembrane region" description="Helical" evidence="1">
    <location>
        <begin position="49"/>
        <end position="69"/>
    </location>
</feature>
<reference evidence="3" key="1">
    <citation type="submission" date="2024-04" db="EMBL/GenBank/DDBJ databases">
        <title>Salinicola lusitanus LLJ914,a marine bacterium isolated from the Okinawa Trough.</title>
        <authorList>
            <person name="Li J."/>
        </authorList>
    </citation>
    <scope>NUCLEOTIDE SEQUENCE [LARGE SCALE GENOMIC DNA]</scope>
</reference>
<protein>
    <recommendedName>
        <fullName evidence="4">Small integral membrane protein 1</fullName>
    </recommendedName>
</protein>